<protein>
    <recommendedName>
        <fullName evidence="3">Endonuclease/exonuclease/phosphatase domain-containing protein</fullName>
    </recommendedName>
</protein>
<evidence type="ECO:0000313" key="1">
    <source>
        <dbReference type="EMBL" id="GFY43600.1"/>
    </source>
</evidence>
<accession>A0A8X6WZK1</accession>
<sequence length="199" mass="22971">MFAIGTTRTHPAPGRGGTAILIKNCISHYHVPTPPPPYRSPPTPTRFGYASASIIDYALIKNLNWPCTINSIPELSSDHNPIKLHFPRTSKFEPPQLHTTWSIFTKKLANNENLYLHTASSTQEIESQVRDLTSEILNAHVNASKPTTHLELRFVQGELKHLFKERNRARKLWQFTRHPQHKIELWLQNTIKRKVNLYR</sequence>
<name>A0A8X6WZK1_9ARAC</name>
<evidence type="ECO:0008006" key="3">
    <source>
        <dbReference type="Google" id="ProtNLM"/>
    </source>
</evidence>
<comment type="caution">
    <text evidence="1">The sequence shown here is derived from an EMBL/GenBank/DDBJ whole genome shotgun (WGS) entry which is preliminary data.</text>
</comment>
<reference evidence="1" key="1">
    <citation type="submission" date="2020-08" db="EMBL/GenBank/DDBJ databases">
        <title>Multicomponent nature underlies the extraordinary mechanical properties of spider dragline silk.</title>
        <authorList>
            <person name="Kono N."/>
            <person name="Nakamura H."/>
            <person name="Mori M."/>
            <person name="Yoshida Y."/>
            <person name="Ohtoshi R."/>
            <person name="Malay A.D."/>
            <person name="Moran D.A.P."/>
            <person name="Tomita M."/>
            <person name="Numata K."/>
            <person name="Arakawa K."/>
        </authorList>
    </citation>
    <scope>NUCLEOTIDE SEQUENCE</scope>
</reference>
<dbReference type="EMBL" id="BMAV01003772">
    <property type="protein sequence ID" value="GFY43600.1"/>
    <property type="molecule type" value="Genomic_DNA"/>
</dbReference>
<dbReference type="InterPro" id="IPR036691">
    <property type="entry name" value="Endo/exonu/phosph_ase_sf"/>
</dbReference>
<gene>
    <name evidence="1" type="primary">NCL1_48543</name>
    <name evidence="1" type="ORF">TNIN_358951</name>
</gene>
<keyword evidence="2" id="KW-1185">Reference proteome</keyword>
<organism evidence="1 2">
    <name type="scientific">Trichonephila inaurata madagascariensis</name>
    <dbReference type="NCBI Taxonomy" id="2747483"/>
    <lineage>
        <taxon>Eukaryota</taxon>
        <taxon>Metazoa</taxon>
        <taxon>Ecdysozoa</taxon>
        <taxon>Arthropoda</taxon>
        <taxon>Chelicerata</taxon>
        <taxon>Arachnida</taxon>
        <taxon>Araneae</taxon>
        <taxon>Araneomorphae</taxon>
        <taxon>Entelegynae</taxon>
        <taxon>Araneoidea</taxon>
        <taxon>Nephilidae</taxon>
        <taxon>Trichonephila</taxon>
        <taxon>Trichonephila inaurata</taxon>
    </lineage>
</organism>
<dbReference type="AlphaFoldDB" id="A0A8X6WZK1"/>
<proteinExistence type="predicted"/>
<dbReference type="Proteomes" id="UP000886998">
    <property type="component" value="Unassembled WGS sequence"/>
</dbReference>
<dbReference type="SUPFAM" id="SSF56219">
    <property type="entry name" value="DNase I-like"/>
    <property type="match status" value="1"/>
</dbReference>
<dbReference type="OrthoDB" id="412981at2759"/>
<evidence type="ECO:0000313" key="2">
    <source>
        <dbReference type="Proteomes" id="UP000886998"/>
    </source>
</evidence>